<dbReference type="EMBL" id="CM037615">
    <property type="protein sequence ID" value="KAH8014647.1"/>
    <property type="molecule type" value="Genomic_DNA"/>
</dbReference>
<gene>
    <name evidence="1" type="ORF">K3G42_030797</name>
</gene>
<dbReference type="Proteomes" id="UP000827872">
    <property type="component" value="Linkage Group LG02"/>
</dbReference>
<keyword evidence="2" id="KW-1185">Reference proteome</keyword>
<organism evidence="1 2">
    <name type="scientific">Sphaerodactylus townsendi</name>
    <dbReference type="NCBI Taxonomy" id="933632"/>
    <lineage>
        <taxon>Eukaryota</taxon>
        <taxon>Metazoa</taxon>
        <taxon>Chordata</taxon>
        <taxon>Craniata</taxon>
        <taxon>Vertebrata</taxon>
        <taxon>Euteleostomi</taxon>
        <taxon>Lepidosauria</taxon>
        <taxon>Squamata</taxon>
        <taxon>Bifurcata</taxon>
        <taxon>Gekkota</taxon>
        <taxon>Sphaerodactylidae</taxon>
        <taxon>Sphaerodactylus</taxon>
    </lineage>
</organism>
<proteinExistence type="predicted"/>
<accession>A0ACB8G595</accession>
<reference evidence="1" key="1">
    <citation type="submission" date="2021-08" db="EMBL/GenBank/DDBJ databases">
        <title>The first chromosome-level gecko genome reveals the dynamic sex chromosomes of Neotropical dwarf geckos (Sphaerodactylidae: Sphaerodactylus).</title>
        <authorList>
            <person name="Pinto B.J."/>
            <person name="Keating S.E."/>
            <person name="Gamble T."/>
        </authorList>
    </citation>
    <scope>NUCLEOTIDE SEQUENCE</scope>
    <source>
        <strain evidence="1">TG3544</strain>
    </source>
</reference>
<sequence length="168" mass="18732">MWALALPLLLAAGCAVVAEPVRFLDCVLPVLIDNASYLSKLCPWFQRDGSIKEVNVSPLPHLGNPCMFHKGDSYTVNVTFSSKIDSQGSQAKVYGELLHVPIAFPLDQPDGCKCGIQCPIQTGHSYVYLNKLPVKTEYPSLKLVVRWELLDDQNQMLFCWRIPVQIVS</sequence>
<comment type="caution">
    <text evidence="1">The sequence shown here is derived from an EMBL/GenBank/DDBJ whole genome shotgun (WGS) entry which is preliminary data.</text>
</comment>
<evidence type="ECO:0000313" key="1">
    <source>
        <dbReference type="EMBL" id="KAH8014647.1"/>
    </source>
</evidence>
<protein>
    <submittedName>
        <fullName evidence="1">Uncharacterized protein</fullName>
    </submittedName>
</protein>
<evidence type="ECO:0000313" key="2">
    <source>
        <dbReference type="Proteomes" id="UP000827872"/>
    </source>
</evidence>
<name>A0ACB8G595_9SAUR</name>